<keyword evidence="5" id="KW-1185">Reference proteome</keyword>
<organism evidence="4 5">
    <name type="scientific">Euphydryas editha</name>
    <name type="common">Edith's checkerspot</name>
    <dbReference type="NCBI Taxonomy" id="104508"/>
    <lineage>
        <taxon>Eukaryota</taxon>
        <taxon>Metazoa</taxon>
        <taxon>Ecdysozoa</taxon>
        <taxon>Arthropoda</taxon>
        <taxon>Hexapoda</taxon>
        <taxon>Insecta</taxon>
        <taxon>Pterygota</taxon>
        <taxon>Neoptera</taxon>
        <taxon>Endopterygota</taxon>
        <taxon>Lepidoptera</taxon>
        <taxon>Glossata</taxon>
        <taxon>Ditrysia</taxon>
        <taxon>Papilionoidea</taxon>
        <taxon>Nymphalidae</taxon>
        <taxon>Nymphalinae</taxon>
        <taxon>Euphydryas</taxon>
    </lineage>
</organism>
<dbReference type="Pfam" id="PF02944">
    <property type="entry name" value="BESS"/>
    <property type="match status" value="1"/>
</dbReference>
<dbReference type="PROSITE" id="PS51031">
    <property type="entry name" value="BESS"/>
    <property type="match status" value="1"/>
</dbReference>
<evidence type="ECO:0000256" key="2">
    <source>
        <dbReference type="SAM" id="MobiDB-lite"/>
    </source>
</evidence>
<sequence>MKLAANLSAHRQYQTKTKDGEKPNSPSQQDLTIMNIATHDFVVEYTYYDSDAIKTVELNSPEDSATTVGPPIAIESSPEFNDEVVEVIMDQDSILNDAEDKVVNPIPESVSQAKKKKVESNIEREGLVSILKESINSRNELESRYENDSDRMFLLSLLQDFKKIPESVKMSAKIELSSMWKTLFRSYGTYTVTLSLVILELVIRATTRNITKDILPRKRIVTGDEWGCVGGVT</sequence>
<evidence type="ECO:0000313" key="4">
    <source>
        <dbReference type="EMBL" id="CAH2087755.1"/>
    </source>
</evidence>
<protein>
    <recommendedName>
        <fullName evidence="3">BESS domain-containing protein</fullName>
    </recommendedName>
</protein>
<dbReference type="Proteomes" id="UP001153954">
    <property type="component" value="Unassembled WGS sequence"/>
</dbReference>
<comment type="caution">
    <text evidence="4">The sequence shown here is derived from an EMBL/GenBank/DDBJ whole genome shotgun (WGS) entry which is preliminary data.</text>
</comment>
<proteinExistence type="predicted"/>
<dbReference type="GO" id="GO:0005634">
    <property type="term" value="C:nucleus"/>
    <property type="evidence" value="ECO:0007669"/>
    <property type="project" value="UniProtKB-SubCell"/>
</dbReference>
<evidence type="ECO:0000259" key="3">
    <source>
        <dbReference type="PROSITE" id="PS51031"/>
    </source>
</evidence>
<dbReference type="InterPro" id="IPR004210">
    <property type="entry name" value="BESS_motif"/>
</dbReference>
<dbReference type="EMBL" id="CAKOGL010000007">
    <property type="protein sequence ID" value="CAH2087755.1"/>
    <property type="molecule type" value="Genomic_DNA"/>
</dbReference>
<keyword evidence="1" id="KW-0539">Nucleus</keyword>
<dbReference type="GO" id="GO:0003677">
    <property type="term" value="F:DNA binding"/>
    <property type="evidence" value="ECO:0007669"/>
    <property type="project" value="InterPro"/>
</dbReference>
<evidence type="ECO:0000256" key="1">
    <source>
        <dbReference type="PROSITE-ProRule" id="PRU00371"/>
    </source>
</evidence>
<feature type="region of interest" description="Disordered" evidence="2">
    <location>
        <begin position="1"/>
        <end position="30"/>
    </location>
</feature>
<gene>
    <name evidence="4" type="ORF">EEDITHA_LOCUS3983</name>
</gene>
<comment type="subcellular location">
    <subcellularLocation>
        <location evidence="1">Nucleus</location>
    </subcellularLocation>
</comment>
<reference evidence="4" key="1">
    <citation type="submission" date="2022-03" db="EMBL/GenBank/DDBJ databases">
        <authorList>
            <person name="Tunstrom K."/>
        </authorList>
    </citation>
    <scope>NUCLEOTIDE SEQUENCE</scope>
</reference>
<name>A0AAU9TTB2_EUPED</name>
<accession>A0AAU9TTB2</accession>
<evidence type="ECO:0000313" key="5">
    <source>
        <dbReference type="Proteomes" id="UP001153954"/>
    </source>
</evidence>
<feature type="domain" description="BESS" evidence="3">
    <location>
        <begin position="147"/>
        <end position="186"/>
    </location>
</feature>
<dbReference type="AlphaFoldDB" id="A0AAU9TTB2"/>